<dbReference type="PROSITE" id="PS51857">
    <property type="entry name" value="CSD_2"/>
    <property type="match status" value="1"/>
</dbReference>
<comment type="caution">
    <text evidence="3">The sequence shown here is derived from an EMBL/GenBank/DDBJ whole genome shotgun (WGS) entry which is preliminary data.</text>
</comment>
<dbReference type="Proteomes" id="UP001515480">
    <property type="component" value="Unassembled WGS sequence"/>
</dbReference>
<dbReference type="SUPFAM" id="SSF50249">
    <property type="entry name" value="Nucleic acid-binding proteins"/>
    <property type="match status" value="1"/>
</dbReference>
<dbReference type="EMBL" id="JBGBPQ010000014">
    <property type="protein sequence ID" value="KAL1511292.1"/>
    <property type="molecule type" value="Genomic_DNA"/>
</dbReference>
<dbReference type="GO" id="GO:0003676">
    <property type="term" value="F:nucleic acid binding"/>
    <property type="evidence" value="ECO:0007669"/>
    <property type="project" value="InterPro"/>
</dbReference>
<accession>A0AB34J1M2</accession>
<protein>
    <recommendedName>
        <fullName evidence="2">CSD domain-containing protein</fullName>
    </recommendedName>
</protein>
<proteinExistence type="predicted"/>
<feature type="compositionally biased region" description="Low complexity" evidence="1">
    <location>
        <begin position="182"/>
        <end position="193"/>
    </location>
</feature>
<feature type="compositionally biased region" description="Low complexity" evidence="1">
    <location>
        <begin position="113"/>
        <end position="128"/>
    </location>
</feature>
<dbReference type="Pfam" id="PF00313">
    <property type="entry name" value="CSD"/>
    <property type="match status" value="1"/>
</dbReference>
<feature type="compositionally biased region" description="Basic residues" evidence="1">
    <location>
        <begin position="198"/>
        <end position="208"/>
    </location>
</feature>
<dbReference type="InterPro" id="IPR011129">
    <property type="entry name" value="CSD"/>
</dbReference>
<evidence type="ECO:0000259" key="2">
    <source>
        <dbReference type="PROSITE" id="PS51857"/>
    </source>
</evidence>
<dbReference type="PANTHER" id="PTHR46565:SF20">
    <property type="entry name" value="COLD SHOCK DOMAIN-CONTAINING PROTEIN 4"/>
    <property type="match status" value="1"/>
</dbReference>
<organism evidence="3 4">
    <name type="scientific">Prymnesium parvum</name>
    <name type="common">Toxic golden alga</name>
    <dbReference type="NCBI Taxonomy" id="97485"/>
    <lineage>
        <taxon>Eukaryota</taxon>
        <taxon>Haptista</taxon>
        <taxon>Haptophyta</taxon>
        <taxon>Prymnesiophyceae</taxon>
        <taxon>Prymnesiales</taxon>
        <taxon>Prymnesiaceae</taxon>
        <taxon>Prymnesium</taxon>
    </lineage>
</organism>
<name>A0AB34J1M2_PRYPA</name>
<dbReference type="InterPro" id="IPR002059">
    <property type="entry name" value="CSP_DNA-bd"/>
</dbReference>
<dbReference type="PANTHER" id="PTHR46565">
    <property type="entry name" value="COLD SHOCK DOMAIN PROTEIN 2"/>
    <property type="match status" value="1"/>
</dbReference>
<evidence type="ECO:0000313" key="4">
    <source>
        <dbReference type="Proteomes" id="UP001515480"/>
    </source>
</evidence>
<feature type="compositionally biased region" description="Basic and acidic residues" evidence="1">
    <location>
        <begin position="147"/>
        <end position="158"/>
    </location>
</feature>
<keyword evidence="4" id="KW-1185">Reference proteome</keyword>
<feature type="region of interest" description="Disordered" evidence="1">
    <location>
        <begin position="113"/>
        <end position="208"/>
    </location>
</feature>
<evidence type="ECO:0000313" key="3">
    <source>
        <dbReference type="EMBL" id="KAL1511292.1"/>
    </source>
</evidence>
<dbReference type="Gene3D" id="2.40.50.140">
    <property type="entry name" value="Nucleic acid-binding proteins"/>
    <property type="match status" value="1"/>
</dbReference>
<feature type="domain" description="CSD" evidence="2">
    <location>
        <begin position="2"/>
        <end position="69"/>
    </location>
</feature>
<dbReference type="SMART" id="SM00357">
    <property type="entry name" value="CSP"/>
    <property type="match status" value="1"/>
</dbReference>
<sequence>MVRTGEVLAYDPKLGWGHIRPDDLSANVFAHHTALRCARGFRKLVPGQRVEYEARERPDGKPEAVLVTGPHGAFLDDPVLPCAPPDAPGDLPKARKLMVPRVVACPRALPAARAAPSLSACPPASARRPASREAGSEPRAVGAALGDAREGGGGERAARRAKARGKKRGGQRGAEERPPAPAACAEPVEPQAEGEPSKKRRKKRAAKG</sequence>
<evidence type="ECO:0000256" key="1">
    <source>
        <dbReference type="SAM" id="MobiDB-lite"/>
    </source>
</evidence>
<dbReference type="InterPro" id="IPR012340">
    <property type="entry name" value="NA-bd_OB-fold"/>
</dbReference>
<reference evidence="3 4" key="1">
    <citation type="journal article" date="2024" name="Science">
        <title>Giant polyketide synthase enzymes in the biosynthesis of giant marine polyether toxins.</title>
        <authorList>
            <person name="Fallon T.R."/>
            <person name="Shende V.V."/>
            <person name="Wierzbicki I.H."/>
            <person name="Pendleton A.L."/>
            <person name="Watervoot N.F."/>
            <person name="Auber R.P."/>
            <person name="Gonzalez D.J."/>
            <person name="Wisecaver J.H."/>
            <person name="Moore B.S."/>
        </authorList>
    </citation>
    <scope>NUCLEOTIDE SEQUENCE [LARGE SCALE GENOMIC DNA]</scope>
    <source>
        <strain evidence="3 4">12B1</strain>
    </source>
</reference>
<feature type="compositionally biased region" description="Basic residues" evidence="1">
    <location>
        <begin position="159"/>
        <end position="170"/>
    </location>
</feature>
<dbReference type="AlphaFoldDB" id="A0AB34J1M2"/>
<gene>
    <name evidence="3" type="ORF">AB1Y20_006097</name>
</gene>